<dbReference type="Proteomes" id="UP000784294">
    <property type="component" value="Unassembled WGS sequence"/>
</dbReference>
<dbReference type="EMBL" id="CAAALY010257828">
    <property type="protein sequence ID" value="VEL38401.1"/>
    <property type="molecule type" value="Genomic_DNA"/>
</dbReference>
<comment type="caution">
    <text evidence="2">The sequence shown here is derived from an EMBL/GenBank/DDBJ whole genome shotgun (WGS) entry which is preliminary data.</text>
</comment>
<gene>
    <name evidence="2" type="ORF">PXEA_LOCUS31841</name>
</gene>
<feature type="non-terminal residue" evidence="2">
    <location>
        <position position="1"/>
    </location>
</feature>
<dbReference type="AlphaFoldDB" id="A0A448XJV4"/>
<reference evidence="2" key="1">
    <citation type="submission" date="2018-11" db="EMBL/GenBank/DDBJ databases">
        <authorList>
            <consortium name="Pathogen Informatics"/>
        </authorList>
    </citation>
    <scope>NUCLEOTIDE SEQUENCE</scope>
</reference>
<name>A0A448XJV4_9PLAT</name>
<protein>
    <submittedName>
        <fullName evidence="2">Uncharacterized protein</fullName>
    </submittedName>
</protein>
<organism evidence="2 3">
    <name type="scientific">Protopolystoma xenopodis</name>
    <dbReference type="NCBI Taxonomy" id="117903"/>
    <lineage>
        <taxon>Eukaryota</taxon>
        <taxon>Metazoa</taxon>
        <taxon>Spiralia</taxon>
        <taxon>Lophotrochozoa</taxon>
        <taxon>Platyhelminthes</taxon>
        <taxon>Monogenea</taxon>
        <taxon>Polyopisthocotylea</taxon>
        <taxon>Polystomatidea</taxon>
        <taxon>Polystomatidae</taxon>
        <taxon>Protopolystoma</taxon>
    </lineage>
</organism>
<sequence>MAFYPPSNSSYTLANFLAGPSADSPATTTAEANFAGPQKEKTHQAASQSPPGRAEHPPPNSELNELTVLEPAFSDPSMAVLQTVLSDPEASTVVPFQTPVCKVASSADRQRSNVLDSLPPPPQPLSLPPPPASGKKMPQSLLLLTGQSWSGAGNNAAISGHTNGVGWMDSAGSADHEYGITAIG</sequence>
<feature type="region of interest" description="Disordered" evidence="1">
    <location>
        <begin position="104"/>
        <end position="137"/>
    </location>
</feature>
<accession>A0A448XJV4</accession>
<keyword evidence="3" id="KW-1185">Reference proteome</keyword>
<evidence type="ECO:0000256" key="1">
    <source>
        <dbReference type="SAM" id="MobiDB-lite"/>
    </source>
</evidence>
<feature type="region of interest" description="Disordered" evidence="1">
    <location>
        <begin position="20"/>
        <end position="64"/>
    </location>
</feature>
<feature type="compositionally biased region" description="Pro residues" evidence="1">
    <location>
        <begin position="118"/>
        <end position="132"/>
    </location>
</feature>
<evidence type="ECO:0000313" key="2">
    <source>
        <dbReference type="EMBL" id="VEL38401.1"/>
    </source>
</evidence>
<evidence type="ECO:0000313" key="3">
    <source>
        <dbReference type="Proteomes" id="UP000784294"/>
    </source>
</evidence>
<proteinExistence type="predicted"/>